<dbReference type="Proteomes" id="UP000724874">
    <property type="component" value="Unassembled WGS sequence"/>
</dbReference>
<gene>
    <name evidence="1" type="ORF">CPB84DRAFT_1795502</name>
</gene>
<sequence length="151" mass="17202">MNMNMSFDGIRKIPVVRMRWGHRSSHLIRYSLICIYTPFTHTLRIFAPCFLCYNLELCSVESVCQHAEWKGQLHTYRGRWQPALSERHACCLQGSKGNGVLQLEQGKHVGSSRALSGYDLDGHKSVLRPNPHQKALRCSNLVSSRAGRHRG</sequence>
<dbReference type="EMBL" id="JADNYJ010000176">
    <property type="protein sequence ID" value="KAF8876994.1"/>
    <property type="molecule type" value="Genomic_DNA"/>
</dbReference>
<comment type="caution">
    <text evidence="1">The sequence shown here is derived from an EMBL/GenBank/DDBJ whole genome shotgun (WGS) entry which is preliminary data.</text>
</comment>
<dbReference type="AlphaFoldDB" id="A0A9P5NCR5"/>
<name>A0A9P5NCR5_GYMJU</name>
<evidence type="ECO:0000313" key="1">
    <source>
        <dbReference type="EMBL" id="KAF8876994.1"/>
    </source>
</evidence>
<keyword evidence="2" id="KW-1185">Reference proteome</keyword>
<proteinExistence type="predicted"/>
<protein>
    <submittedName>
        <fullName evidence="1">Uncharacterized protein</fullName>
    </submittedName>
</protein>
<organism evidence="1 2">
    <name type="scientific">Gymnopilus junonius</name>
    <name type="common">Spectacular rustgill mushroom</name>
    <name type="synonym">Gymnopilus spectabilis subsp. junonius</name>
    <dbReference type="NCBI Taxonomy" id="109634"/>
    <lineage>
        <taxon>Eukaryota</taxon>
        <taxon>Fungi</taxon>
        <taxon>Dikarya</taxon>
        <taxon>Basidiomycota</taxon>
        <taxon>Agaricomycotina</taxon>
        <taxon>Agaricomycetes</taxon>
        <taxon>Agaricomycetidae</taxon>
        <taxon>Agaricales</taxon>
        <taxon>Agaricineae</taxon>
        <taxon>Hymenogastraceae</taxon>
        <taxon>Gymnopilus</taxon>
    </lineage>
</organism>
<accession>A0A9P5NCR5</accession>
<reference evidence="1" key="1">
    <citation type="submission" date="2020-11" db="EMBL/GenBank/DDBJ databases">
        <authorList>
            <consortium name="DOE Joint Genome Institute"/>
            <person name="Ahrendt S."/>
            <person name="Riley R."/>
            <person name="Andreopoulos W."/>
            <person name="LaButti K."/>
            <person name="Pangilinan J."/>
            <person name="Ruiz-duenas F.J."/>
            <person name="Barrasa J.M."/>
            <person name="Sanchez-Garcia M."/>
            <person name="Camarero S."/>
            <person name="Miyauchi S."/>
            <person name="Serrano A."/>
            <person name="Linde D."/>
            <person name="Babiker R."/>
            <person name="Drula E."/>
            <person name="Ayuso-Fernandez I."/>
            <person name="Pacheco R."/>
            <person name="Padilla G."/>
            <person name="Ferreira P."/>
            <person name="Barriuso J."/>
            <person name="Kellner H."/>
            <person name="Castanera R."/>
            <person name="Alfaro M."/>
            <person name="Ramirez L."/>
            <person name="Pisabarro A.G."/>
            <person name="Kuo A."/>
            <person name="Tritt A."/>
            <person name="Lipzen A."/>
            <person name="He G."/>
            <person name="Yan M."/>
            <person name="Ng V."/>
            <person name="Cullen D."/>
            <person name="Martin F."/>
            <person name="Rosso M.-N."/>
            <person name="Henrissat B."/>
            <person name="Hibbett D."/>
            <person name="Martinez A.T."/>
            <person name="Grigoriev I.V."/>
        </authorList>
    </citation>
    <scope>NUCLEOTIDE SEQUENCE</scope>
    <source>
        <strain evidence="1">AH 44721</strain>
    </source>
</reference>
<evidence type="ECO:0000313" key="2">
    <source>
        <dbReference type="Proteomes" id="UP000724874"/>
    </source>
</evidence>